<dbReference type="OrthoDB" id="6499288at2759"/>
<keyword evidence="3 7" id="KW-0479">Metal-binding</keyword>
<dbReference type="InterPro" id="IPR049342">
    <property type="entry name" value="TRAF1-6_MATH_dom"/>
</dbReference>
<evidence type="ECO:0000259" key="8">
    <source>
        <dbReference type="PROSITE" id="PS50089"/>
    </source>
</evidence>
<dbReference type="STRING" id="50429.A0A2B4SNC4"/>
<dbReference type="GO" id="GO:0007165">
    <property type="term" value="P:signal transduction"/>
    <property type="evidence" value="ECO:0007669"/>
    <property type="project" value="InterPro"/>
</dbReference>
<feature type="zinc finger region" description="TRAF-type" evidence="7">
    <location>
        <begin position="104"/>
        <end position="158"/>
    </location>
</feature>
<dbReference type="EMBL" id="LSMT01000026">
    <property type="protein sequence ID" value="PFX32184.1"/>
    <property type="molecule type" value="Genomic_DNA"/>
</dbReference>
<protein>
    <submittedName>
        <fullName evidence="11">TNF receptor-associated factor 3</fullName>
    </submittedName>
</protein>
<sequence>MPGYILSSSEKERLGSKYMCSSCDLLLRDAMQSKCGHFYCSSCLASLFRNGSVVMTCVLDQTDFLPNEVFADNFMRREVQAFVVHCTFEEDGCNWKGEVRHLESHMSTCDFLRIPCVHPECGAQVQKSDFTQHLESECKCRLETCSFCKKQINLNKMKHHQETDCPVYPVVCSKCGKNDIPRAKLLQHQDPIMGDCDSVQGPCPFLQIGCSTTEVLTQTQKKEHLKEHNALHTNLLLRYALRTSKEVEALLVRDPGIMSRNPQIVSNYDSVIADILVQVQTQAGGTSNLRGKVQEHGERITALERKVASGNLYGAASSFQTPDESSGGTQNPEITRRVTNVENRIADHEVLLVENNRTVEEVRRDLGTMKRQLDTTQESSRRHDRRLESIEHTLALRNVTLADLEEYVRQQEFSSYDGQLLWKISDYARKRNDAVTGQQVSFYSPCFFTSRYGYKMCARIYLNGDGMGRGTHISIFFVVMRGQYDALLRWPFRQKVTFMLLDQDNVEHVIDAFRPDPNSSSFQRPRRETNIASGCPMFCSLAELNNHAYVRDDAMFLKVIVDTSDL</sequence>
<evidence type="ECO:0000256" key="2">
    <source>
        <dbReference type="ARBA" id="ARBA00022490"/>
    </source>
</evidence>
<evidence type="ECO:0000256" key="4">
    <source>
        <dbReference type="ARBA" id="ARBA00022737"/>
    </source>
</evidence>
<evidence type="ECO:0000256" key="7">
    <source>
        <dbReference type="PROSITE-ProRule" id="PRU00207"/>
    </source>
</evidence>
<dbReference type="InterPro" id="IPR001841">
    <property type="entry name" value="Znf_RING"/>
</dbReference>
<dbReference type="GO" id="GO:0042981">
    <property type="term" value="P:regulation of apoptotic process"/>
    <property type="evidence" value="ECO:0007669"/>
    <property type="project" value="InterPro"/>
</dbReference>
<dbReference type="PANTHER" id="PTHR10131:SF138">
    <property type="entry name" value="RE66324P"/>
    <property type="match status" value="1"/>
</dbReference>
<dbReference type="PANTHER" id="PTHR10131">
    <property type="entry name" value="TNF RECEPTOR ASSOCIATED FACTOR"/>
    <property type="match status" value="1"/>
</dbReference>
<dbReference type="AlphaFoldDB" id="A0A2B4SNC4"/>
<dbReference type="InterPro" id="IPR002083">
    <property type="entry name" value="MATH/TRAF_dom"/>
</dbReference>
<proteinExistence type="predicted"/>
<dbReference type="GO" id="GO:0008270">
    <property type="term" value="F:zinc ion binding"/>
    <property type="evidence" value="ECO:0007669"/>
    <property type="project" value="UniProtKB-KW"/>
</dbReference>
<feature type="domain" description="RING-type" evidence="8">
    <location>
        <begin position="20"/>
        <end position="61"/>
    </location>
</feature>
<gene>
    <name evidence="11" type="primary">TRAF3</name>
    <name evidence="11" type="ORF">AWC38_SpisGene3023</name>
</gene>
<evidence type="ECO:0000256" key="1">
    <source>
        <dbReference type="ARBA" id="ARBA00004496"/>
    </source>
</evidence>
<dbReference type="InterPro" id="IPR008974">
    <property type="entry name" value="TRAF-like"/>
</dbReference>
<dbReference type="GO" id="GO:0005164">
    <property type="term" value="F:tumor necrosis factor receptor binding"/>
    <property type="evidence" value="ECO:0007669"/>
    <property type="project" value="TreeGrafter"/>
</dbReference>
<evidence type="ECO:0000256" key="6">
    <source>
        <dbReference type="ARBA" id="ARBA00022833"/>
    </source>
</evidence>
<dbReference type="InterPro" id="IPR012227">
    <property type="entry name" value="TNF_rcpt-assoc_TRAF_met"/>
</dbReference>
<evidence type="ECO:0000259" key="10">
    <source>
        <dbReference type="PROSITE" id="PS50145"/>
    </source>
</evidence>
<keyword evidence="4" id="KW-0677">Repeat</keyword>
<dbReference type="Pfam" id="PF02176">
    <property type="entry name" value="zf-TRAF"/>
    <property type="match status" value="1"/>
</dbReference>
<keyword evidence="6 7" id="KW-0862">Zinc</keyword>
<comment type="caution">
    <text evidence="11">The sequence shown here is derived from an EMBL/GenBank/DDBJ whole genome shotgun (WGS) entry which is preliminary data.</text>
</comment>
<feature type="domain" description="MATH" evidence="9">
    <location>
        <begin position="417"/>
        <end position="561"/>
    </location>
</feature>
<evidence type="ECO:0000256" key="3">
    <source>
        <dbReference type="ARBA" id="ARBA00022723"/>
    </source>
</evidence>
<dbReference type="PROSITE" id="PS00518">
    <property type="entry name" value="ZF_RING_1"/>
    <property type="match status" value="1"/>
</dbReference>
<dbReference type="InterPro" id="IPR013083">
    <property type="entry name" value="Znf_RING/FYVE/PHD"/>
</dbReference>
<keyword evidence="12" id="KW-1185">Reference proteome</keyword>
<keyword evidence="11" id="KW-0675">Receptor</keyword>
<feature type="zinc finger region" description="TRAF-type" evidence="7">
    <location>
        <begin position="160"/>
        <end position="210"/>
    </location>
</feature>
<dbReference type="GO" id="GO:0009898">
    <property type="term" value="C:cytoplasmic side of plasma membrane"/>
    <property type="evidence" value="ECO:0007669"/>
    <property type="project" value="TreeGrafter"/>
</dbReference>
<dbReference type="PIRSF" id="PIRSF015614">
    <property type="entry name" value="TRAF"/>
    <property type="match status" value="1"/>
</dbReference>
<dbReference type="SUPFAM" id="SSF49599">
    <property type="entry name" value="TRAF domain-like"/>
    <property type="match status" value="2"/>
</dbReference>
<dbReference type="PROSITE" id="PS50144">
    <property type="entry name" value="MATH"/>
    <property type="match status" value="1"/>
</dbReference>
<evidence type="ECO:0000256" key="5">
    <source>
        <dbReference type="ARBA" id="ARBA00022771"/>
    </source>
</evidence>
<dbReference type="InterPro" id="IPR001293">
    <property type="entry name" value="Znf_TRAF"/>
</dbReference>
<dbReference type="Proteomes" id="UP000225706">
    <property type="component" value="Unassembled WGS sequence"/>
</dbReference>
<comment type="subcellular location">
    <subcellularLocation>
        <location evidence="1">Cytoplasm</location>
    </subcellularLocation>
</comment>
<dbReference type="PROSITE" id="PS50145">
    <property type="entry name" value="ZF_TRAF"/>
    <property type="match status" value="2"/>
</dbReference>
<evidence type="ECO:0000259" key="9">
    <source>
        <dbReference type="PROSITE" id="PS50144"/>
    </source>
</evidence>
<feature type="domain" description="TRAF-type" evidence="10">
    <location>
        <begin position="104"/>
        <end position="158"/>
    </location>
</feature>
<evidence type="ECO:0000313" key="12">
    <source>
        <dbReference type="Proteomes" id="UP000225706"/>
    </source>
</evidence>
<dbReference type="Gene3D" id="3.30.40.10">
    <property type="entry name" value="Zinc/RING finger domain, C3HC4 (zinc finger)"/>
    <property type="match status" value="2"/>
</dbReference>
<dbReference type="SUPFAM" id="SSF57850">
    <property type="entry name" value="RING/U-box"/>
    <property type="match status" value="1"/>
</dbReference>
<dbReference type="SMART" id="SM00061">
    <property type="entry name" value="MATH"/>
    <property type="match status" value="1"/>
</dbReference>
<evidence type="ECO:0000313" key="11">
    <source>
        <dbReference type="EMBL" id="PFX32184.1"/>
    </source>
</evidence>
<dbReference type="Pfam" id="PF21355">
    <property type="entry name" value="TRAF-mep_MATH"/>
    <property type="match status" value="1"/>
</dbReference>
<keyword evidence="5 7" id="KW-0863">Zinc-finger</keyword>
<dbReference type="PROSITE" id="PS50089">
    <property type="entry name" value="ZF_RING_2"/>
    <property type="match status" value="1"/>
</dbReference>
<name>A0A2B4SNC4_STYPI</name>
<reference evidence="12" key="1">
    <citation type="journal article" date="2017" name="bioRxiv">
        <title>Comparative analysis of the genomes of Stylophora pistillata and Acropora digitifera provides evidence for extensive differences between species of corals.</title>
        <authorList>
            <person name="Voolstra C.R."/>
            <person name="Li Y."/>
            <person name="Liew Y.J."/>
            <person name="Baumgarten S."/>
            <person name="Zoccola D."/>
            <person name="Flot J.-F."/>
            <person name="Tambutte S."/>
            <person name="Allemand D."/>
            <person name="Aranda M."/>
        </authorList>
    </citation>
    <scope>NUCLEOTIDE SEQUENCE [LARGE SCALE GENOMIC DNA]</scope>
</reference>
<dbReference type="Gene3D" id="2.60.210.10">
    <property type="entry name" value="Apoptosis, Tumor Necrosis Factor Receptor Associated Protein 2, Chain A"/>
    <property type="match status" value="1"/>
</dbReference>
<organism evidence="11 12">
    <name type="scientific">Stylophora pistillata</name>
    <name type="common">Smooth cauliflower coral</name>
    <dbReference type="NCBI Taxonomy" id="50429"/>
    <lineage>
        <taxon>Eukaryota</taxon>
        <taxon>Metazoa</taxon>
        <taxon>Cnidaria</taxon>
        <taxon>Anthozoa</taxon>
        <taxon>Hexacorallia</taxon>
        <taxon>Scleractinia</taxon>
        <taxon>Astrocoeniina</taxon>
        <taxon>Pocilloporidae</taxon>
        <taxon>Stylophora</taxon>
    </lineage>
</organism>
<dbReference type="FunFam" id="2.60.210.10:FF:000021">
    <property type="entry name" value="Tumor necrosis factor receptor-associated factor 2"/>
    <property type="match status" value="1"/>
</dbReference>
<feature type="domain" description="TRAF-type" evidence="10">
    <location>
        <begin position="160"/>
        <end position="210"/>
    </location>
</feature>
<dbReference type="GO" id="GO:0005737">
    <property type="term" value="C:cytoplasm"/>
    <property type="evidence" value="ECO:0007669"/>
    <property type="project" value="UniProtKB-SubCell"/>
</dbReference>
<dbReference type="GO" id="GO:0043122">
    <property type="term" value="P:regulation of canonical NF-kappaB signal transduction"/>
    <property type="evidence" value="ECO:0007669"/>
    <property type="project" value="TreeGrafter"/>
</dbReference>
<keyword evidence="2" id="KW-0963">Cytoplasm</keyword>
<accession>A0A2B4SNC4</accession>
<dbReference type="InterPro" id="IPR017907">
    <property type="entry name" value="Znf_RING_CS"/>
</dbReference>